<dbReference type="Proteomes" id="UP000184300">
    <property type="component" value="Unassembled WGS sequence"/>
</dbReference>
<reference evidence="2" key="1">
    <citation type="journal article" date="2017" name="Genome Biol.">
        <title>Comparative genomics reveals high biological diversity and specific adaptations in the industrially and medically important fungal genus Aspergillus.</title>
        <authorList>
            <person name="de Vries R.P."/>
            <person name="Riley R."/>
            <person name="Wiebenga A."/>
            <person name="Aguilar-Osorio G."/>
            <person name="Amillis S."/>
            <person name="Uchima C.A."/>
            <person name="Anderluh G."/>
            <person name="Asadollahi M."/>
            <person name="Askin M."/>
            <person name="Barry K."/>
            <person name="Battaglia E."/>
            <person name="Bayram O."/>
            <person name="Benocci T."/>
            <person name="Braus-Stromeyer S.A."/>
            <person name="Caldana C."/>
            <person name="Canovas D."/>
            <person name="Cerqueira G.C."/>
            <person name="Chen F."/>
            <person name="Chen W."/>
            <person name="Choi C."/>
            <person name="Clum A."/>
            <person name="Dos Santos R.A."/>
            <person name="Damasio A.R."/>
            <person name="Diallinas G."/>
            <person name="Emri T."/>
            <person name="Fekete E."/>
            <person name="Flipphi M."/>
            <person name="Freyberg S."/>
            <person name="Gallo A."/>
            <person name="Gournas C."/>
            <person name="Habgood R."/>
            <person name="Hainaut M."/>
            <person name="Harispe M.L."/>
            <person name="Henrissat B."/>
            <person name="Hilden K.S."/>
            <person name="Hope R."/>
            <person name="Hossain A."/>
            <person name="Karabika E."/>
            <person name="Karaffa L."/>
            <person name="Karanyi Z."/>
            <person name="Krasevec N."/>
            <person name="Kuo A."/>
            <person name="Kusch H."/>
            <person name="LaButti K."/>
            <person name="Lagendijk E.L."/>
            <person name="Lapidus A."/>
            <person name="Levasseur A."/>
            <person name="Lindquist E."/>
            <person name="Lipzen A."/>
            <person name="Logrieco A.F."/>
            <person name="MacCabe A."/>
            <person name="Maekelae M.R."/>
            <person name="Malavazi I."/>
            <person name="Melin P."/>
            <person name="Meyer V."/>
            <person name="Mielnichuk N."/>
            <person name="Miskei M."/>
            <person name="Molnar A.P."/>
            <person name="Mule G."/>
            <person name="Ngan C.Y."/>
            <person name="Orejas M."/>
            <person name="Orosz E."/>
            <person name="Ouedraogo J.P."/>
            <person name="Overkamp K.M."/>
            <person name="Park H.-S."/>
            <person name="Perrone G."/>
            <person name="Piumi F."/>
            <person name="Punt P.J."/>
            <person name="Ram A.F."/>
            <person name="Ramon A."/>
            <person name="Rauscher S."/>
            <person name="Record E."/>
            <person name="Riano-Pachon D.M."/>
            <person name="Robert V."/>
            <person name="Roehrig J."/>
            <person name="Ruller R."/>
            <person name="Salamov A."/>
            <person name="Salih N.S."/>
            <person name="Samson R.A."/>
            <person name="Sandor E."/>
            <person name="Sanguinetti M."/>
            <person name="Schuetze T."/>
            <person name="Sepcic K."/>
            <person name="Shelest E."/>
            <person name="Sherlock G."/>
            <person name="Sophianopoulou V."/>
            <person name="Squina F.M."/>
            <person name="Sun H."/>
            <person name="Susca A."/>
            <person name="Todd R.B."/>
            <person name="Tsang A."/>
            <person name="Unkles S.E."/>
            <person name="van de Wiele N."/>
            <person name="van Rossen-Uffink D."/>
            <person name="Oliveira J.V."/>
            <person name="Vesth T.C."/>
            <person name="Visser J."/>
            <person name="Yu J.-H."/>
            <person name="Zhou M."/>
            <person name="Andersen M.R."/>
            <person name="Archer D.B."/>
            <person name="Baker S.E."/>
            <person name="Benoit I."/>
            <person name="Brakhage A.A."/>
            <person name="Braus G.H."/>
            <person name="Fischer R."/>
            <person name="Frisvad J.C."/>
            <person name="Goldman G.H."/>
            <person name="Houbraken J."/>
            <person name="Oakley B."/>
            <person name="Pocsi I."/>
            <person name="Scazzocchio C."/>
            <person name="Seiboth B."/>
            <person name="vanKuyk P.A."/>
            <person name="Wortman J."/>
            <person name="Dyer P.S."/>
            <person name="Grigoriev I.V."/>
        </authorList>
    </citation>
    <scope>NUCLEOTIDE SEQUENCE [LARGE SCALE GENOMIC DNA]</scope>
    <source>
        <strain evidence="2">CBS 516.65</strain>
    </source>
</reference>
<dbReference type="STRING" id="1160497.A0A1L9VXT6"/>
<name>A0A1L9VXT6_ASPGL</name>
<dbReference type="RefSeq" id="XP_022405391.1">
    <property type="nucleotide sequence ID" value="XM_022550010.1"/>
</dbReference>
<dbReference type="VEuPathDB" id="FungiDB:ASPGLDRAFT_79171"/>
<keyword evidence="2" id="KW-1185">Reference proteome</keyword>
<dbReference type="GeneID" id="34466270"/>
<dbReference type="EMBL" id="KV878889">
    <property type="protein sequence ID" value="OJJ88715.1"/>
    <property type="molecule type" value="Genomic_DNA"/>
</dbReference>
<sequence length="131" mass="14898">MSLYNEYQVKGYHEIPIDTAVGFTEEQLSQMAWFSLFGAIWQTGYLLNRYTFTSNPSIHLPIGPMGYKTSHWSDFDRDLPQTVLTFSPDGRGSSFQGLKQAFPVVCNTADIRDEVIAKIGRQAYYDDLQAN</sequence>
<dbReference type="AlphaFoldDB" id="A0A1L9VXT6"/>
<dbReference type="OrthoDB" id="192702at2759"/>
<evidence type="ECO:0000313" key="1">
    <source>
        <dbReference type="EMBL" id="OJJ88715.1"/>
    </source>
</evidence>
<proteinExistence type="predicted"/>
<protein>
    <submittedName>
        <fullName evidence="1">Uncharacterized protein</fullName>
    </submittedName>
</protein>
<evidence type="ECO:0000313" key="2">
    <source>
        <dbReference type="Proteomes" id="UP000184300"/>
    </source>
</evidence>
<accession>A0A1L9VXT6</accession>
<gene>
    <name evidence="1" type="ORF">ASPGLDRAFT_79171</name>
</gene>
<organism evidence="1 2">
    <name type="scientific">Aspergillus glaucus CBS 516.65</name>
    <dbReference type="NCBI Taxonomy" id="1160497"/>
    <lineage>
        <taxon>Eukaryota</taxon>
        <taxon>Fungi</taxon>
        <taxon>Dikarya</taxon>
        <taxon>Ascomycota</taxon>
        <taxon>Pezizomycotina</taxon>
        <taxon>Eurotiomycetes</taxon>
        <taxon>Eurotiomycetidae</taxon>
        <taxon>Eurotiales</taxon>
        <taxon>Aspergillaceae</taxon>
        <taxon>Aspergillus</taxon>
        <taxon>Aspergillus subgen. Aspergillus</taxon>
    </lineage>
</organism>